<evidence type="ECO:0000313" key="2">
    <source>
        <dbReference type="Proteomes" id="UP001177021"/>
    </source>
</evidence>
<comment type="caution">
    <text evidence="1">The sequence shown here is derived from an EMBL/GenBank/DDBJ whole genome shotgun (WGS) entry which is preliminary data.</text>
</comment>
<protein>
    <submittedName>
        <fullName evidence="1">Uncharacterized protein</fullName>
    </submittedName>
</protein>
<evidence type="ECO:0000313" key="1">
    <source>
        <dbReference type="EMBL" id="CAJ2663218.1"/>
    </source>
</evidence>
<organism evidence="1 2">
    <name type="scientific">Trifolium pratense</name>
    <name type="common">Red clover</name>
    <dbReference type="NCBI Taxonomy" id="57577"/>
    <lineage>
        <taxon>Eukaryota</taxon>
        <taxon>Viridiplantae</taxon>
        <taxon>Streptophyta</taxon>
        <taxon>Embryophyta</taxon>
        <taxon>Tracheophyta</taxon>
        <taxon>Spermatophyta</taxon>
        <taxon>Magnoliopsida</taxon>
        <taxon>eudicotyledons</taxon>
        <taxon>Gunneridae</taxon>
        <taxon>Pentapetalae</taxon>
        <taxon>rosids</taxon>
        <taxon>fabids</taxon>
        <taxon>Fabales</taxon>
        <taxon>Fabaceae</taxon>
        <taxon>Papilionoideae</taxon>
        <taxon>50 kb inversion clade</taxon>
        <taxon>NPAAA clade</taxon>
        <taxon>Hologalegina</taxon>
        <taxon>IRL clade</taxon>
        <taxon>Trifolieae</taxon>
        <taxon>Trifolium</taxon>
    </lineage>
</organism>
<name>A0ACB0L3H4_TRIPR</name>
<dbReference type="EMBL" id="CASHSV030000409">
    <property type="protein sequence ID" value="CAJ2663218.1"/>
    <property type="molecule type" value="Genomic_DNA"/>
</dbReference>
<reference evidence="1" key="1">
    <citation type="submission" date="2023-10" db="EMBL/GenBank/DDBJ databases">
        <authorList>
            <person name="Rodriguez Cubillos JULIANA M."/>
            <person name="De Vega J."/>
        </authorList>
    </citation>
    <scope>NUCLEOTIDE SEQUENCE</scope>
</reference>
<sequence length="205" mass="23349">MNTHGASETSEQEVCYTANPLPPRPRPRKNRSEAWDHFTIEPGEEKKAKCYYCGTFIRCDNGTSAIIAHCRRCQDIPPKGANKRHKSGSSSTANMEGSSSIISKFDQVEPRKALVKMFIALELPFRKVDHEALHHFINLGIPQFKIPPRTTLSRDTLSLWDSEKTKLKTFLSQHCGRVCLTTDFWTSCQNYSYMSMTAHFIIGYD</sequence>
<accession>A0ACB0L3H4</accession>
<gene>
    <name evidence="1" type="ORF">MILVUS5_LOCUS28690</name>
</gene>
<keyword evidence="2" id="KW-1185">Reference proteome</keyword>
<proteinExistence type="predicted"/>
<dbReference type="Proteomes" id="UP001177021">
    <property type="component" value="Unassembled WGS sequence"/>
</dbReference>